<organism evidence="1 2">
    <name type="scientific">Shewanella nanhaiensis</name>
    <dbReference type="NCBI Taxonomy" id="2864872"/>
    <lineage>
        <taxon>Bacteria</taxon>
        <taxon>Pseudomonadati</taxon>
        <taxon>Pseudomonadota</taxon>
        <taxon>Gammaproteobacteria</taxon>
        <taxon>Alteromonadales</taxon>
        <taxon>Shewanellaceae</taxon>
        <taxon>Shewanella</taxon>
    </lineage>
</organism>
<protein>
    <recommendedName>
        <fullName evidence="3">Capsular biosynthesis protein CpsH</fullName>
    </recommendedName>
</protein>
<gene>
    <name evidence="1" type="ORF">K0625_16240</name>
</gene>
<sequence length="333" mass="39275">MLLNKKVLFIAPSFFGYEDDIRRELELLGAQVDYFDERPFTSSFAKIVNRLDFKFFIKKNIDEHFRAIVKKSELEVYDFLFVISPETLDSHVIDSIKKVNPSIVSILYMWDSFHNKENARKLLPHFDDIISFDSRDKTINASIRFLPLFYNKDFESRSDKLETSYDFDVSFIGTVHSDRVKLVKKIFKQAEANNLKTFSFYYCPSKLLFWLKKTFTKELNHISYSEVSFKPMCKNAIRNIFMKSKCVIDIQHPEQSGLTMRSIEMLGLQRKVLTTNHHVKSYDFFDGRNILVIDRINPKVPTKFICSNYIVPNENVVFNYSLNSWIKSIFNIN</sequence>
<dbReference type="Proteomes" id="UP001195963">
    <property type="component" value="Unassembled WGS sequence"/>
</dbReference>
<dbReference type="EMBL" id="JAHZST010000012">
    <property type="protein sequence ID" value="MBW8185211.1"/>
    <property type="molecule type" value="Genomic_DNA"/>
</dbReference>
<proteinExistence type="predicted"/>
<evidence type="ECO:0000313" key="1">
    <source>
        <dbReference type="EMBL" id="MBW8185211.1"/>
    </source>
</evidence>
<reference evidence="1 2" key="1">
    <citation type="submission" date="2021-07" db="EMBL/GenBank/DDBJ databases">
        <title>Shewanella sp. nov, isolated from SCS.</title>
        <authorList>
            <person name="Cao W.R."/>
        </authorList>
    </citation>
    <scope>NUCLEOTIDE SEQUENCE [LARGE SCALE GENOMIC DNA]</scope>
    <source>
        <strain evidence="1 2">NR704-98</strain>
    </source>
</reference>
<dbReference type="RefSeq" id="WP_220110651.1">
    <property type="nucleotide sequence ID" value="NZ_JAHZST010000012.1"/>
</dbReference>
<accession>A0ABS7E696</accession>
<comment type="caution">
    <text evidence="1">The sequence shown here is derived from an EMBL/GenBank/DDBJ whole genome shotgun (WGS) entry which is preliminary data.</text>
</comment>
<evidence type="ECO:0000313" key="2">
    <source>
        <dbReference type="Proteomes" id="UP001195963"/>
    </source>
</evidence>
<keyword evidence="2" id="KW-1185">Reference proteome</keyword>
<name>A0ABS7E696_9GAMM</name>
<evidence type="ECO:0008006" key="3">
    <source>
        <dbReference type="Google" id="ProtNLM"/>
    </source>
</evidence>